<dbReference type="Pfam" id="PF00072">
    <property type="entry name" value="Response_reg"/>
    <property type="match status" value="1"/>
</dbReference>
<sequence>MSIAVSLSNEFRNSLEPMTQSPIKIVIYEDNPDLRESLSVLLRGSIGFELIGAFVNCEQVAKQIIELKPDVVLMDIDMPVANGLKGLKIIKQIAPKVNVVMFTVFEDNENIFEAICSGAVGYLLKRTPPFRLLEAIQDAHNGGAPMTSSIARKVLQMLPAQQRITESNDYKLTERETEILNLLVKGNSYKMIADKCGISIDTVRSHIKKIYDKLHVHSQTEAVAKAIHERIV</sequence>
<dbReference type="EMBL" id="JAYFUM010000011">
    <property type="protein sequence ID" value="MEA5139769.1"/>
    <property type="molecule type" value="Genomic_DNA"/>
</dbReference>
<feature type="modified residue" description="4-aspartylphosphate" evidence="5">
    <location>
        <position position="75"/>
    </location>
</feature>
<dbReference type="PANTHER" id="PTHR43214:SF24">
    <property type="entry name" value="TRANSCRIPTIONAL REGULATORY PROTEIN NARL-RELATED"/>
    <property type="match status" value="1"/>
</dbReference>
<dbReference type="PRINTS" id="PR00038">
    <property type="entry name" value="HTHLUXR"/>
</dbReference>
<dbReference type="RefSeq" id="WP_323296925.1">
    <property type="nucleotide sequence ID" value="NZ_JAYFUM010000011.1"/>
</dbReference>
<dbReference type="PROSITE" id="PS50110">
    <property type="entry name" value="RESPONSE_REGULATORY"/>
    <property type="match status" value="1"/>
</dbReference>
<dbReference type="InterPro" id="IPR058245">
    <property type="entry name" value="NreC/VraR/RcsB-like_REC"/>
</dbReference>
<dbReference type="InterPro" id="IPR011006">
    <property type="entry name" value="CheY-like_superfamily"/>
</dbReference>
<organism evidence="8 9">
    <name type="scientific">Arcicella rigui</name>
    <dbReference type="NCBI Taxonomy" id="797020"/>
    <lineage>
        <taxon>Bacteria</taxon>
        <taxon>Pseudomonadati</taxon>
        <taxon>Bacteroidota</taxon>
        <taxon>Cytophagia</taxon>
        <taxon>Cytophagales</taxon>
        <taxon>Flectobacillaceae</taxon>
        <taxon>Arcicella</taxon>
    </lineage>
</organism>
<keyword evidence="1 5" id="KW-0597">Phosphoprotein</keyword>
<name>A0ABU5QAA2_9BACT</name>
<keyword evidence="3" id="KW-0238">DNA-binding</keyword>
<evidence type="ECO:0000256" key="1">
    <source>
        <dbReference type="ARBA" id="ARBA00022553"/>
    </source>
</evidence>
<dbReference type="InterPro" id="IPR016032">
    <property type="entry name" value="Sig_transdc_resp-reg_C-effctor"/>
</dbReference>
<evidence type="ECO:0000259" key="7">
    <source>
        <dbReference type="PROSITE" id="PS50110"/>
    </source>
</evidence>
<dbReference type="PANTHER" id="PTHR43214">
    <property type="entry name" value="TWO-COMPONENT RESPONSE REGULATOR"/>
    <property type="match status" value="1"/>
</dbReference>
<dbReference type="Proteomes" id="UP001302949">
    <property type="component" value="Unassembled WGS sequence"/>
</dbReference>
<dbReference type="InterPro" id="IPR001789">
    <property type="entry name" value="Sig_transdc_resp-reg_receiver"/>
</dbReference>
<dbReference type="Gene3D" id="3.40.50.2300">
    <property type="match status" value="1"/>
</dbReference>
<reference evidence="8 9" key="1">
    <citation type="submission" date="2023-12" db="EMBL/GenBank/DDBJ databases">
        <title>Novel species of the genus Arcicella isolated from rivers.</title>
        <authorList>
            <person name="Lu H."/>
        </authorList>
    </citation>
    <scope>NUCLEOTIDE SEQUENCE [LARGE SCALE GENOMIC DNA]</scope>
    <source>
        <strain evidence="8 9">KCTC 23307</strain>
    </source>
</reference>
<protein>
    <submittedName>
        <fullName evidence="8">Response regulator transcription factor</fullName>
    </submittedName>
</protein>
<dbReference type="SMART" id="SM00421">
    <property type="entry name" value="HTH_LUXR"/>
    <property type="match status" value="1"/>
</dbReference>
<dbReference type="SUPFAM" id="SSF52172">
    <property type="entry name" value="CheY-like"/>
    <property type="match status" value="1"/>
</dbReference>
<evidence type="ECO:0000259" key="6">
    <source>
        <dbReference type="PROSITE" id="PS50043"/>
    </source>
</evidence>
<feature type="domain" description="HTH luxR-type" evidence="6">
    <location>
        <begin position="165"/>
        <end position="230"/>
    </location>
</feature>
<comment type="caution">
    <text evidence="8">The sequence shown here is derived from an EMBL/GenBank/DDBJ whole genome shotgun (WGS) entry which is preliminary data.</text>
</comment>
<keyword evidence="2" id="KW-0805">Transcription regulation</keyword>
<gene>
    <name evidence="8" type="ORF">VB248_11500</name>
</gene>
<keyword evidence="4" id="KW-0804">Transcription</keyword>
<accession>A0ABU5QAA2</accession>
<evidence type="ECO:0000313" key="9">
    <source>
        <dbReference type="Proteomes" id="UP001302949"/>
    </source>
</evidence>
<dbReference type="SMART" id="SM00448">
    <property type="entry name" value="REC"/>
    <property type="match status" value="1"/>
</dbReference>
<feature type="domain" description="Response regulatory" evidence="7">
    <location>
        <begin position="24"/>
        <end position="140"/>
    </location>
</feature>
<evidence type="ECO:0000256" key="4">
    <source>
        <dbReference type="ARBA" id="ARBA00023163"/>
    </source>
</evidence>
<evidence type="ECO:0000256" key="2">
    <source>
        <dbReference type="ARBA" id="ARBA00023015"/>
    </source>
</evidence>
<dbReference type="CDD" id="cd17535">
    <property type="entry name" value="REC_NarL-like"/>
    <property type="match status" value="1"/>
</dbReference>
<evidence type="ECO:0000256" key="5">
    <source>
        <dbReference type="PROSITE-ProRule" id="PRU00169"/>
    </source>
</evidence>
<evidence type="ECO:0000313" key="8">
    <source>
        <dbReference type="EMBL" id="MEA5139769.1"/>
    </source>
</evidence>
<keyword evidence="9" id="KW-1185">Reference proteome</keyword>
<dbReference type="InterPro" id="IPR000792">
    <property type="entry name" value="Tscrpt_reg_LuxR_C"/>
</dbReference>
<dbReference type="PROSITE" id="PS50043">
    <property type="entry name" value="HTH_LUXR_2"/>
    <property type="match status" value="1"/>
</dbReference>
<proteinExistence type="predicted"/>
<dbReference type="Pfam" id="PF00196">
    <property type="entry name" value="GerE"/>
    <property type="match status" value="1"/>
</dbReference>
<dbReference type="CDD" id="cd06170">
    <property type="entry name" value="LuxR_C_like"/>
    <property type="match status" value="1"/>
</dbReference>
<dbReference type="InterPro" id="IPR039420">
    <property type="entry name" value="WalR-like"/>
</dbReference>
<dbReference type="SUPFAM" id="SSF46894">
    <property type="entry name" value="C-terminal effector domain of the bipartite response regulators"/>
    <property type="match status" value="1"/>
</dbReference>
<evidence type="ECO:0000256" key="3">
    <source>
        <dbReference type="ARBA" id="ARBA00023125"/>
    </source>
</evidence>